<organism evidence="7 8">
    <name type="scientific">Ophiocordyceps australis</name>
    <dbReference type="NCBI Taxonomy" id="1399860"/>
    <lineage>
        <taxon>Eukaryota</taxon>
        <taxon>Fungi</taxon>
        <taxon>Dikarya</taxon>
        <taxon>Ascomycota</taxon>
        <taxon>Pezizomycotina</taxon>
        <taxon>Sordariomycetes</taxon>
        <taxon>Hypocreomycetidae</taxon>
        <taxon>Hypocreales</taxon>
        <taxon>Ophiocordycipitaceae</taxon>
        <taxon>Ophiocordyceps</taxon>
    </lineage>
</organism>
<dbReference type="EMBL" id="NJEU01000093">
    <property type="protein sequence ID" value="PHH81852.1"/>
    <property type="molecule type" value="Genomic_DNA"/>
</dbReference>
<protein>
    <recommendedName>
        <fullName evidence="9">Mitochondrial inner membrane protease subunit 2</fullName>
    </recommendedName>
</protein>
<comment type="subcellular location">
    <subcellularLocation>
        <location evidence="1">Membrane</location>
        <topology evidence="1">Single-pass membrane protein</topology>
    </subcellularLocation>
</comment>
<evidence type="ECO:0008006" key="9">
    <source>
        <dbReference type="Google" id="ProtNLM"/>
    </source>
</evidence>
<evidence type="ECO:0000256" key="1">
    <source>
        <dbReference type="ARBA" id="ARBA00004167"/>
    </source>
</evidence>
<keyword evidence="3" id="KW-0812">Transmembrane</keyword>
<name>A0A2C5ZPU5_9HYPO</name>
<dbReference type="GO" id="GO:0004252">
    <property type="term" value="F:serine-type endopeptidase activity"/>
    <property type="evidence" value="ECO:0007669"/>
    <property type="project" value="InterPro"/>
</dbReference>
<keyword evidence="2" id="KW-0645">Protease</keyword>
<dbReference type="CDD" id="cd06530">
    <property type="entry name" value="S26_SPase_I"/>
    <property type="match status" value="1"/>
</dbReference>
<keyword evidence="6" id="KW-0472">Membrane</keyword>
<evidence type="ECO:0000256" key="6">
    <source>
        <dbReference type="ARBA" id="ARBA00023136"/>
    </source>
</evidence>
<dbReference type="PANTHER" id="PTHR46041:SF2">
    <property type="entry name" value="MITOCHONDRIAL INNER MEMBRANE PROTEASE SUBUNIT 2"/>
    <property type="match status" value="1"/>
</dbReference>
<keyword evidence="4" id="KW-0378">Hydrolase</keyword>
<dbReference type="Proteomes" id="UP000224854">
    <property type="component" value="Unassembled WGS sequence"/>
</dbReference>
<evidence type="ECO:0000256" key="2">
    <source>
        <dbReference type="ARBA" id="ARBA00022670"/>
    </source>
</evidence>
<dbReference type="GO" id="GO:0006465">
    <property type="term" value="P:signal peptide processing"/>
    <property type="evidence" value="ECO:0007669"/>
    <property type="project" value="InterPro"/>
</dbReference>
<evidence type="ECO:0000313" key="7">
    <source>
        <dbReference type="EMBL" id="PHH81852.1"/>
    </source>
</evidence>
<proteinExistence type="predicted"/>
<dbReference type="AlphaFoldDB" id="A0A2C5ZPU5"/>
<dbReference type="OrthoDB" id="9996127at2759"/>
<evidence type="ECO:0000256" key="5">
    <source>
        <dbReference type="ARBA" id="ARBA00022989"/>
    </source>
</evidence>
<dbReference type="InterPro" id="IPR037730">
    <property type="entry name" value="IMP2"/>
</dbReference>
<reference evidence="7 8" key="1">
    <citation type="submission" date="2017-06" db="EMBL/GenBank/DDBJ databases">
        <title>Ant-infecting Ophiocordyceps genomes reveal a high diversity of potential behavioral manipulation genes and a possible major role for enterotoxins.</title>
        <authorList>
            <person name="De Bekker C."/>
            <person name="Evans H.C."/>
            <person name="Brachmann A."/>
            <person name="Hughes D.P."/>
        </authorList>
    </citation>
    <scope>NUCLEOTIDE SEQUENCE [LARGE SCALE GENOMIC DNA]</scope>
    <source>
        <strain evidence="7 8">1348a</strain>
    </source>
</reference>
<accession>A0A2C5ZPU5</accession>
<gene>
    <name evidence="7" type="ORF">CDD82_7729</name>
</gene>
<dbReference type="InterPro" id="IPR036286">
    <property type="entry name" value="LexA/Signal_pep-like_sf"/>
</dbReference>
<dbReference type="PANTHER" id="PTHR46041">
    <property type="entry name" value="MITOCHONDRIAL INNER MEMBRANE PROTEASE SUBUNIT 2"/>
    <property type="match status" value="1"/>
</dbReference>
<dbReference type="SUPFAM" id="SSF51306">
    <property type="entry name" value="LexA/Signal peptidase"/>
    <property type="match status" value="1"/>
</dbReference>
<sequence length="129" mass="14758">MWPTLNPDGDEVWRRDLVVLWKWGVRESIERNMLVALSSPSHPEQLVVKRIVGIEGDEVQTRAPYPVPTVRVPPGHVWIEGDGPKSVDSNVYGSVALQMLSSRIVFIVWPLHRFGPIRWWEGRPGKTAW</sequence>
<keyword evidence="8" id="KW-1185">Reference proteome</keyword>
<comment type="caution">
    <text evidence="7">The sequence shown here is derived from an EMBL/GenBank/DDBJ whole genome shotgun (WGS) entry which is preliminary data.</text>
</comment>
<dbReference type="Gene3D" id="2.10.109.10">
    <property type="entry name" value="Umud Fragment, subunit A"/>
    <property type="match status" value="1"/>
</dbReference>
<dbReference type="GO" id="GO:0006627">
    <property type="term" value="P:protein processing involved in protein targeting to mitochondrion"/>
    <property type="evidence" value="ECO:0007669"/>
    <property type="project" value="InterPro"/>
</dbReference>
<dbReference type="GO" id="GO:0042720">
    <property type="term" value="C:mitochondrial inner membrane peptidase complex"/>
    <property type="evidence" value="ECO:0007669"/>
    <property type="project" value="InterPro"/>
</dbReference>
<keyword evidence="5" id="KW-1133">Transmembrane helix</keyword>
<evidence type="ECO:0000256" key="4">
    <source>
        <dbReference type="ARBA" id="ARBA00022801"/>
    </source>
</evidence>
<evidence type="ECO:0000256" key="3">
    <source>
        <dbReference type="ARBA" id="ARBA00022692"/>
    </source>
</evidence>
<dbReference type="InterPro" id="IPR019533">
    <property type="entry name" value="Peptidase_S26"/>
</dbReference>
<evidence type="ECO:0000313" key="8">
    <source>
        <dbReference type="Proteomes" id="UP000224854"/>
    </source>
</evidence>